<dbReference type="EMBL" id="NWTK01000005">
    <property type="protein sequence ID" value="PKR54484.1"/>
    <property type="molecule type" value="Genomic_DNA"/>
</dbReference>
<protein>
    <submittedName>
        <fullName evidence="3">Uncharacterized protein</fullName>
    </submittedName>
</protein>
<keyword evidence="2" id="KW-0812">Transmembrane</keyword>
<evidence type="ECO:0000256" key="1">
    <source>
        <dbReference type="SAM" id="MobiDB-lite"/>
    </source>
</evidence>
<accession>A0A2N3KVB1</accession>
<feature type="transmembrane region" description="Helical" evidence="2">
    <location>
        <begin position="61"/>
        <end position="78"/>
    </location>
</feature>
<feature type="transmembrane region" description="Helical" evidence="2">
    <location>
        <begin position="84"/>
        <end position="101"/>
    </location>
</feature>
<comment type="caution">
    <text evidence="3">The sequence shown here is derived from an EMBL/GenBank/DDBJ whole genome shotgun (WGS) entry which is preliminary data.</text>
</comment>
<sequence length="223" mass="24257">MAIKGPSHTQTNPGGSAGAGDDNVNKTDTDLNNSPVVPDGQDSRNTDITVMSYPRRVVMPDLIRSLLGIVLCAGIAATPDIIELLRWIAAALILLFVVYLLRTLFRLRSRMHVSDYGVRQSGVFSSSAFGWSELSGFRLRYFSTRRDGKKGWFEMTLHAAGTKLVAESSLQGFGRLLELARDAASDNQIMIDDVTRTNLLRLDEADNLVRAQGGRGGATGEGQ</sequence>
<evidence type="ECO:0000313" key="4">
    <source>
        <dbReference type="Proteomes" id="UP000233597"/>
    </source>
</evidence>
<gene>
    <name evidence="3" type="ORF">COO20_10195</name>
</gene>
<organism evidence="3 4">
    <name type="scientific">Thalassospira marina</name>
    <dbReference type="NCBI Taxonomy" id="2048283"/>
    <lineage>
        <taxon>Bacteria</taxon>
        <taxon>Pseudomonadati</taxon>
        <taxon>Pseudomonadota</taxon>
        <taxon>Alphaproteobacteria</taxon>
        <taxon>Rhodospirillales</taxon>
        <taxon>Thalassospiraceae</taxon>
        <taxon>Thalassospira</taxon>
    </lineage>
</organism>
<keyword evidence="2" id="KW-1133">Transmembrane helix</keyword>
<evidence type="ECO:0000256" key="2">
    <source>
        <dbReference type="SAM" id="Phobius"/>
    </source>
</evidence>
<dbReference type="Proteomes" id="UP000233597">
    <property type="component" value="Unassembled WGS sequence"/>
</dbReference>
<evidence type="ECO:0000313" key="3">
    <source>
        <dbReference type="EMBL" id="PKR54484.1"/>
    </source>
</evidence>
<keyword evidence="2" id="KW-0472">Membrane</keyword>
<proteinExistence type="predicted"/>
<feature type="region of interest" description="Disordered" evidence="1">
    <location>
        <begin position="1"/>
        <end position="46"/>
    </location>
</feature>
<name>A0A2N3KVB1_9PROT</name>
<dbReference type="RefSeq" id="WP_101266145.1">
    <property type="nucleotide sequence ID" value="NZ_NWTK01000005.1"/>
</dbReference>
<dbReference type="AlphaFoldDB" id="A0A2N3KVB1"/>
<reference evidence="3 4" key="1">
    <citation type="submission" date="2017-09" db="EMBL/GenBank/DDBJ databases">
        <title>Biodiversity and function of Thalassospira species in the particle-attached aromatic-hydrocarbon-degrading consortia from the surface seawater of the South China Sea.</title>
        <authorList>
            <person name="Dong C."/>
            <person name="Liu R."/>
            <person name="Shao Z."/>
        </authorList>
    </citation>
    <scope>NUCLEOTIDE SEQUENCE [LARGE SCALE GENOMIC DNA]</scope>
    <source>
        <strain evidence="3 4">CSC1P2</strain>
    </source>
</reference>